<dbReference type="PROSITE" id="PS00763">
    <property type="entry name" value="GLUTATHIONE_PEROXID_2"/>
    <property type="match status" value="1"/>
</dbReference>
<keyword evidence="2 5" id="KW-0575">Peroxidase</keyword>
<dbReference type="InterPro" id="IPR000889">
    <property type="entry name" value="Glutathione_peroxidase"/>
</dbReference>
<evidence type="ECO:0000256" key="3">
    <source>
        <dbReference type="ARBA" id="ARBA00023002"/>
    </source>
</evidence>
<keyword evidence="9" id="KW-1185">Reference proteome</keyword>
<dbReference type="PRINTS" id="PR01011">
    <property type="entry name" value="GLUTPROXDASE"/>
</dbReference>
<evidence type="ECO:0000313" key="6">
    <source>
        <dbReference type="EMBL" id="CAI9918497.1"/>
    </source>
</evidence>
<dbReference type="Proteomes" id="UP001642409">
    <property type="component" value="Unassembled WGS sequence"/>
</dbReference>
<organism evidence="6">
    <name type="scientific">Hexamita inflata</name>
    <dbReference type="NCBI Taxonomy" id="28002"/>
    <lineage>
        <taxon>Eukaryota</taxon>
        <taxon>Metamonada</taxon>
        <taxon>Diplomonadida</taxon>
        <taxon>Hexamitidae</taxon>
        <taxon>Hexamitinae</taxon>
        <taxon>Hexamita</taxon>
    </lineage>
</organism>
<evidence type="ECO:0000256" key="4">
    <source>
        <dbReference type="PIRSR" id="PIRSR000303-1"/>
    </source>
</evidence>
<dbReference type="GO" id="GO:0004601">
    <property type="term" value="F:peroxidase activity"/>
    <property type="evidence" value="ECO:0007669"/>
    <property type="project" value="UniProtKB-KW"/>
</dbReference>
<sequence length="166" mass="19288">MIVIIQALTMNIYNFKTQTLDEQEYDFSQLKDMVVLIVNVASKCGFTPQYKGLQELYSKYQAQGFTIIGFPCNQFGKQEPGDRLVIRQCQQDFRVSFPIMHKIEVNGENADPIYKYLKQEQSGIFGLDGIKWNFTKFLINRQGQVVKRFAPTDKPEDIEQDIMKLL</sequence>
<evidence type="ECO:0000256" key="5">
    <source>
        <dbReference type="RuleBase" id="RU000499"/>
    </source>
</evidence>
<feature type="active site" evidence="4">
    <location>
        <position position="44"/>
    </location>
</feature>
<reference evidence="7 9" key="2">
    <citation type="submission" date="2024-07" db="EMBL/GenBank/DDBJ databases">
        <authorList>
            <person name="Akdeniz Z."/>
        </authorList>
    </citation>
    <scope>NUCLEOTIDE SEQUENCE [LARGE SCALE GENOMIC DNA]</scope>
</reference>
<keyword evidence="3 5" id="KW-0560">Oxidoreductase</keyword>
<dbReference type="PIRSF" id="PIRSF000303">
    <property type="entry name" value="Glutathion_perox"/>
    <property type="match status" value="1"/>
</dbReference>
<dbReference type="InterPro" id="IPR036249">
    <property type="entry name" value="Thioredoxin-like_sf"/>
</dbReference>
<evidence type="ECO:0000313" key="9">
    <source>
        <dbReference type="Proteomes" id="UP001642409"/>
    </source>
</evidence>
<dbReference type="Pfam" id="PF00255">
    <property type="entry name" value="GSHPx"/>
    <property type="match status" value="1"/>
</dbReference>
<dbReference type="EMBL" id="CATOUU010000158">
    <property type="protein sequence ID" value="CAI9918497.1"/>
    <property type="molecule type" value="Genomic_DNA"/>
</dbReference>
<evidence type="ECO:0000313" key="8">
    <source>
        <dbReference type="EMBL" id="CAL6068214.1"/>
    </source>
</evidence>
<dbReference type="PROSITE" id="PS51355">
    <property type="entry name" value="GLUTATHIONE_PEROXID_3"/>
    <property type="match status" value="1"/>
</dbReference>
<dbReference type="CDD" id="cd00340">
    <property type="entry name" value="GSH_Peroxidase"/>
    <property type="match status" value="1"/>
</dbReference>
<dbReference type="InterPro" id="IPR029760">
    <property type="entry name" value="GPX_CS"/>
</dbReference>
<protein>
    <recommendedName>
        <fullName evidence="5">Glutathione peroxidase</fullName>
    </recommendedName>
</protein>
<dbReference type="SUPFAM" id="SSF52833">
    <property type="entry name" value="Thioredoxin-like"/>
    <property type="match status" value="1"/>
</dbReference>
<dbReference type="AlphaFoldDB" id="A0AA86NF11"/>
<dbReference type="FunFam" id="3.40.30.10:FF:000010">
    <property type="entry name" value="Glutathione peroxidase"/>
    <property type="match status" value="1"/>
</dbReference>
<dbReference type="PANTHER" id="PTHR11592">
    <property type="entry name" value="GLUTATHIONE PEROXIDASE"/>
    <property type="match status" value="1"/>
</dbReference>
<dbReference type="EMBL" id="CAXDID020000271">
    <property type="protein sequence ID" value="CAL6068214.1"/>
    <property type="molecule type" value="Genomic_DNA"/>
</dbReference>
<comment type="caution">
    <text evidence="6">The sequence shown here is derived from an EMBL/GenBank/DDBJ whole genome shotgun (WGS) entry which is preliminary data.</text>
</comment>
<evidence type="ECO:0000313" key="7">
    <source>
        <dbReference type="EMBL" id="CAL6068206.1"/>
    </source>
</evidence>
<comment type="similarity">
    <text evidence="1 5">Belongs to the glutathione peroxidase family.</text>
</comment>
<dbReference type="EMBL" id="CAXDID020000271">
    <property type="protein sequence ID" value="CAL6068206.1"/>
    <property type="molecule type" value="Genomic_DNA"/>
</dbReference>
<evidence type="ECO:0000256" key="1">
    <source>
        <dbReference type="ARBA" id="ARBA00006926"/>
    </source>
</evidence>
<evidence type="ECO:0000256" key="2">
    <source>
        <dbReference type="ARBA" id="ARBA00022559"/>
    </source>
</evidence>
<accession>A0AA86NF11</accession>
<dbReference type="PANTHER" id="PTHR11592:SF78">
    <property type="entry name" value="GLUTATHIONE PEROXIDASE"/>
    <property type="match status" value="1"/>
</dbReference>
<reference evidence="6" key="1">
    <citation type="submission" date="2023-06" db="EMBL/GenBank/DDBJ databases">
        <authorList>
            <person name="Kurt Z."/>
        </authorList>
    </citation>
    <scope>NUCLEOTIDE SEQUENCE</scope>
</reference>
<dbReference type="Gene3D" id="3.40.30.10">
    <property type="entry name" value="Glutaredoxin"/>
    <property type="match status" value="1"/>
</dbReference>
<gene>
    <name evidence="7" type="ORF">HINF_LOCUS53391</name>
    <name evidence="8" type="ORF">HINF_LOCUS53395</name>
    <name evidence="6" type="ORF">HINF_LOCUS6142</name>
</gene>
<proteinExistence type="inferred from homology"/>
<name>A0AA86NF11_9EUKA</name>
<dbReference type="GO" id="GO:0034599">
    <property type="term" value="P:cellular response to oxidative stress"/>
    <property type="evidence" value="ECO:0007669"/>
    <property type="project" value="TreeGrafter"/>
</dbReference>